<protein>
    <submittedName>
        <fullName evidence="2">Uncharacterized protein</fullName>
    </submittedName>
</protein>
<proteinExistence type="predicted"/>
<evidence type="ECO:0000313" key="2">
    <source>
        <dbReference type="EMBL" id="RPA77686.1"/>
    </source>
</evidence>
<dbReference type="AlphaFoldDB" id="A0A3N4HX52"/>
<evidence type="ECO:0000313" key="3">
    <source>
        <dbReference type="Proteomes" id="UP000275078"/>
    </source>
</evidence>
<feature type="compositionally biased region" description="Polar residues" evidence="1">
    <location>
        <begin position="1"/>
        <end position="22"/>
    </location>
</feature>
<sequence length="160" mass="17498">MSGASSNNKLRSATQPANPSSQHSDDEDDSFSWREYYKTTTREPEVDLEHEEFKVMMKEWKAGQPARYAALRKGKDPNADFNTGQRAQPTCTVTPGVRVISDSSVPRSGRSAPLRNASAAASKKTVLGLTPGAPSYVDERKGESKQDDEDSGDAPADFWT</sequence>
<name>A0A3N4HX52_ASCIM</name>
<feature type="compositionally biased region" description="Basic and acidic residues" evidence="1">
    <location>
        <begin position="31"/>
        <end position="45"/>
    </location>
</feature>
<organism evidence="2 3">
    <name type="scientific">Ascobolus immersus RN42</name>
    <dbReference type="NCBI Taxonomy" id="1160509"/>
    <lineage>
        <taxon>Eukaryota</taxon>
        <taxon>Fungi</taxon>
        <taxon>Dikarya</taxon>
        <taxon>Ascomycota</taxon>
        <taxon>Pezizomycotina</taxon>
        <taxon>Pezizomycetes</taxon>
        <taxon>Pezizales</taxon>
        <taxon>Ascobolaceae</taxon>
        <taxon>Ascobolus</taxon>
    </lineage>
</organism>
<evidence type="ECO:0000256" key="1">
    <source>
        <dbReference type="SAM" id="MobiDB-lite"/>
    </source>
</evidence>
<dbReference type="EMBL" id="ML119722">
    <property type="protein sequence ID" value="RPA77686.1"/>
    <property type="molecule type" value="Genomic_DNA"/>
</dbReference>
<gene>
    <name evidence="2" type="ORF">BJ508DRAFT_416940</name>
</gene>
<reference evidence="2 3" key="1">
    <citation type="journal article" date="2018" name="Nat. Ecol. Evol.">
        <title>Pezizomycetes genomes reveal the molecular basis of ectomycorrhizal truffle lifestyle.</title>
        <authorList>
            <person name="Murat C."/>
            <person name="Payen T."/>
            <person name="Noel B."/>
            <person name="Kuo A."/>
            <person name="Morin E."/>
            <person name="Chen J."/>
            <person name="Kohler A."/>
            <person name="Krizsan K."/>
            <person name="Balestrini R."/>
            <person name="Da Silva C."/>
            <person name="Montanini B."/>
            <person name="Hainaut M."/>
            <person name="Levati E."/>
            <person name="Barry K.W."/>
            <person name="Belfiori B."/>
            <person name="Cichocki N."/>
            <person name="Clum A."/>
            <person name="Dockter R.B."/>
            <person name="Fauchery L."/>
            <person name="Guy J."/>
            <person name="Iotti M."/>
            <person name="Le Tacon F."/>
            <person name="Lindquist E.A."/>
            <person name="Lipzen A."/>
            <person name="Malagnac F."/>
            <person name="Mello A."/>
            <person name="Molinier V."/>
            <person name="Miyauchi S."/>
            <person name="Poulain J."/>
            <person name="Riccioni C."/>
            <person name="Rubini A."/>
            <person name="Sitrit Y."/>
            <person name="Splivallo R."/>
            <person name="Traeger S."/>
            <person name="Wang M."/>
            <person name="Zifcakova L."/>
            <person name="Wipf D."/>
            <person name="Zambonelli A."/>
            <person name="Paolocci F."/>
            <person name="Nowrousian M."/>
            <person name="Ottonello S."/>
            <person name="Baldrian P."/>
            <person name="Spatafora J.W."/>
            <person name="Henrissat B."/>
            <person name="Nagy L.G."/>
            <person name="Aury J.M."/>
            <person name="Wincker P."/>
            <person name="Grigoriev I.V."/>
            <person name="Bonfante P."/>
            <person name="Martin F.M."/>
        </authorList>
    </citation>
    <scope>NUCLEOTIDE SEQUENCE [LARGE SCALE GENOMIC DNA]</scope>
    <source>
        <strain evidence="2 3">RN42</strain>
    </source>
</reference>
<feature type="region of interest" description="Disordered" evidence="1">
    <location>
        <begin position="100"/>
        <end position="160"/>
    </location>
</feature>
<keyword evidence="3" id="KW-1185">Reference proteome</keyword>
<dbReference type="Proteomes" id="UP000275078">
    <property type="component" value="Unassembled WGS sequence"/>
</dbReference>
<accession>A0A3N4HX52</accession>
<feature type="region of interest" description="Disordered" evidence="1">
    <location>
        <begin position="1"/>
        <end position="45"/>
    </location>
</feature>